<keyword evidence="3" id="KW-0812">Transmembrane</keyword>
<organism evidence="4 5">
    <name type="scientific">Gossypium darwinii</name>
    <name type="common">Darwin's cotton</name>
    <name type="synonym">Gossypium barbadense var. darwinii</name>
    <dbReference type="NCBI Taxonomy" id="34276"/>
    <lineage>
        <taxon>Eukaryota</taxon>
        <taxon>Viridiplantae</taxon>
        <taxon>Streptophyta</taxon>
        <taxon>Embryophyta</taxon>
        <taxon>Tracheophyta</taxon>
        <taxon>Spermatophyta</taxon>
        <taxon>Magnoliopsida</taxon>
        <taxon>eudicotyledons</taxon>
        <taxon>Gunneridae</taxon>
        <taxon>Pentapetalae</taxon>
        <taxon>rosids</taxon>
        <taxon>malvids</taxon>
        <taxon>Malvales</taxon>
        <taxon>Malvaceae</taxon>
        <taxon>Malvoideae</taxon>
        <taxon>Gossypium</taxon>
    </lineage>
</organism>
<keyword evidence="2" id="KW-0999">Mitochondrion inner membrane</keyword>
<keyword evidence="2" id="KW-0496">Mitochondrion</keyword>
<name>A0A5D2CD44_GOSDA</name>
<evidence type="ECO:0000256" key="2">
    <source>
        <dbReference type="RuleBase" id="RU363103"/>
    </source>
</evidence>
<dbReference type="InterPro" id="IPR007763">
    <property type="entry name" value="NDUFA12"/>
</dbReference>
<dbReference type="Pfam" id="PF05071">
    <property type="entry name" value="NDUFA12"/>
    <property type="match status" value="1"/>
</dbReference>
<keyword evidence="3" id="KW-1133">Transmembrane helix</keyword>
<dbReference type="PANTHER" id="PTHR12910:SF2">
    <property type="entry name" value="NADH DEHYDROGENASE [UBIQUINONE] 1 ALPHA SUBCOMPLEX SUBUNIT 12"/>
    <property type="match status" value="1"/>
</dbReference>
<evidence type="ECO:0000313" key="5">
    <source>
        <dbReference type="Proteomes" id="UP000323506"/>
    </source>
</evidence>
<dbReference type="EMBL" id="CM017705">
    <property type="protein sequence ID" value="TYG67514.1"/>
    <property type="molecule type" value="Genomic_DNA"/>
</dbReference>
<dbReference type="GO" id="GO:0045271">
    <property type="term" value="C:respiratory chain complex I"/>
    <property type="evidence" value="ECO:0007669"/>
    <property type="project" value="InterPro"/>
</dbReference>
<reference evidence="4 5" key="1">
    <citation type="submission" date="2019-06" db="EMBL/GenBank/DDBJ databases">
        <title>WGS assembly of Gossypium darwinii.</title>
        <authorList>
            <person name="Chen Z.J."/>
            <person name="Sreedasyam A."/>
            <person name="Ando A."/>
            <person name="Song Q."/>
            <person name="De L."/>
            <person name="Hulse-Kemp A."/>
            <person name="Ding M."/>
            <person name="Ye W."/>
            <person name="Kirkbride R."/>
            <person name="Jenkins J."/>
            <person name="Plott C."/>
            <person name="Lovell J."/>
            <person name="Lin Y.-M."/>
            <person name="Vaughn R."/>
            <person name="Liu B."/>
            <person name="Li W."/>
            <person name="Simpson S."/>
            <person name="Scheffler B."/>
            <person name="Saski C."/>
            <person name="Grover C."/>
            <person name="Hu G."/>
            <person name="Conover J."/>
            <person name="Carlson J."/>
            <person name="Shu S."/>
            <person name="Boston L."/>
            <person name="Williams M."/>
            <person name="Peterson D."/>
            <person name="Mcgee K."/>
            <person name="Jones D."/>
            <person name="Wendel J."/>
            <person name="Stelly D."/>
            <person name="Grimwood J."/>
            <person name="Schmutz J."/>
        </authorList>
    </citation>
    <scope>NUCLEOTIDE SEQUENCE [LARGE SCALE GENOMIC DNA]</scope>
    <source>
        <strain evidence="4">1808015.09</strain>
    </source>
</reference>
<sequence length="182" mass="21520">MTTTVVKSALQAIRERGLRSFLRDLKEDGFTFEMHLRWKPSVSQILFLLENLSLKKKKKKKKKVELEGRHRWVEYAKKDRYDASQVPPEWQGWLHFITDHTGDELLMLKPKRYGLSTRKTYLERGVNLSTILKDMHLILVRESGLGINHGNPRNLSNLPKPIFFFFLTLQTLGTSLYFFFFF</sequence>
<gene>
    <name evidence="4" type="ORF">ES288_D05G082400v1</name>
</gene>
<dbReference type="GO" id="GO:0006979">
    <property type="term" value="P:response to oxidative stress"/>
    <property type="evidence" value="ECO:0007669"/>
    <property type="project" value="TreeGrafter"/>
</dbReference>
<comment type="function">
    <text evidence="2">Accessory subunit of the mitochondrial membrane respiratory chain NADH dehydrogenase (Complex I), that is believed not to be involved in catalysis. Complex I functions in the transfer of electrons from NADH to the respiratory chain. The immediate electron acceptor for the enzyme is believed to be ubiquinone.</text>
</comment>
<dbReference type="Proteomes" id="UP000323506">
    <property type="component" value="Chromosome D05"/>
</dbReference>
<protein>
    <recommendedName>
        <fullName evidence="2">NADH dehydrogenase [ubiquinone] 1 alpha subcomplex subunit 12</fullName>
    </recommendedName>
</protein>
<keyword evidence="2" id="KW-0813">Transport</keyword>
<proteinExistence type="inferred from homology"/>
<keyword evidence="2" id="KW-0249">Electron transport</keyword>
<keyword evidence="2" id="KW-0679">Respiratory chain</keyword>
<dbReference type="GO" id="GO:0005743">
    <property type="term" value="C:mitochondrial inner membrane"/>
    <property type="evidence" value="ECO:0007669"/>
    <property type="project" value="UniProtKB-SubCell"/>
</dbReference>
<keyword evidence="2 3" id="KW-0472">Membrane</keyword>
<comment type="subcellular location">
    <subcellularLocation>
        <location evidence="2">Mitochondrion inner membrane</location>
        <topology evidence="2">Peripheral membrane protein</topology>
        <orientation evidence="2">Matrix side</orientation>
    </subcellularLocation>
</comment>
<evidence type="ECO:0000313" key="4">
    <source>
        <dbReference type="EMBL" id="TYG67514.1"/>
    </source>
</evidence>
<comment type="similarity">
    <text evidence="1 2">Belongs to the complex I NDUFA12 subunit family.</text>
</comment>
<accession>A0A5D2CD44</accession>
<dbReference type="PANTHER" id="PTHR12910">
    <property type="entry name" value="NADH-UBIQUINONE OXIDOREDUCTASE SUBUNIT B17.2"/>
    <property type="match status" value="1"/>
</dbReference>
<dbReference type="AlphaFoldDB" id="A0A5D2CD44"/>
<evidence type="ECO:0000256" key="3">
    <source>
        <dbReference type="SAM" id="Phobius"/>
    </source>
</evidence>
<feature type="transmembrane region" description="Helical" evidence="3">
    <location>
        <begin position="162"/>
        <end position="180"/>
    </location>
</feature>
<evidence type="ECO:0000256" key="1">
    <source>
        <dbReference type="ARBA" id="ARBA00007355"/>
    </source>
</evidence>
<keyword evidence="5" id="KW-1185">Reference proteome</keyword>